<evidence type="ECO:0000313" key="2">
    <source>
        <dbReference type="EMBL" id="PWA62272.1"/>
    </source>
</evidence>
<evidence type="ECO:0000313" key="3">
    <source>
        <dbReference type="Proteomes" id="UP000245207"/>
    </source>
</evidence>
<dbReference type="AlphaFoldDB" id="A0A2U1MM30"/>
<protein>
    <submittedName>
        <fullName evidence="2">Splicing factor 3B subunit</fullName>
    </submittedName>
</protein>
<dbReference type="InterPro" id="IPR038737">
    <property type="entry name" value="SF3b_su1-like"/>
</dbReference>
<accession>A0A2U1MM30</accession>
<proteinExistence type="predicted"/>
<dbReference type="OrthoDB" id="1736877at2759"/>
<dbReference type="InterPro" id="IPR021133">
    <property type="entry name" value="HEAT_type_2"/>
</dbReference>
<comment type="caution">
    <text evidence="2">The sequence shown here is derived from an EMBL/GenBank/DDBJ whole genome shotgun (WGS) entry which is preliminary data.</text>
</comment>
<organism evidence="2 3">
    <name type="scientific">Artemisia annua</name>
    <name type="common">Sweet wormwood</name>
    <dbReference type="NCBI Taxonomy" id="35608"/>
    <lineage>
        <taxon>Eukaryota</taxon>
        <taxon>Viridiplantae</taxon>
        <taxon>Streptophyta</taxon>
        <taxon>Embryophyta</taxon>
        <taxon>Tracheophyta</taxon>
        <taxon>Spermatophyta</taxon>
        <taxon>Magnoliopsida</taxon>
        <taxon>eudicotyledons</taxon>
        <taxon>Gunneridae</taxon>
        <taxon>Pentapetalae</taxon>
        <taxon>asterids</taxon>
        <taxon>campanulids</taxon>
        <taxon>Asterales</taxon>
        <taxon>Asteraceae</taxon>
        <taxon>Asteroideae</taxon>
        <taxon>Anthemideae</taxon>
        <taxon>Artemisiinae</taxon>
        <taxon>Artemisia</taxon>
    </lineage>
</organism>
<dbReference type="STRING" id="35608.A0A2U1MM30"/>
<evidence type="ECO:0000256" key="1">
    <source>
        <dbReference type="PROSITE-ProRule" id="PRU00103"/>
    </source>
</evidence>
<feature type="repeat" description="HEAT" evidence="1">
    <location>
        <begin position="38"/>
        <end position="76"/>
    </location>
</feature>
<sequence length="169" mass="19204">MQIRTKVVYKIDHYKVVIQNLRSALYGSLSSEVGVPDIVARVVEDLKDESESYRRMVMETIEKVVANLGASDIDPHLEELLTDGILYALQEQTSDDAKVMLNGKNNLWVISGLSCLKYVPAREWMRICFELLEMLKAHKKLLGWPLLSGLVLHRENHWLTVLSSVGVII</sequence>
<dbReference type="Proteomes" id="UP000245207">
    <property type="component" value="Unassembled WGS sequence"/>
</dbReference>
<dbReference type="GO" id="GO:0003729">
    <property type="term" value="F:mRNA binding"/>
    <property type="evidence" value="ECO:0007669"/>
    <property type="project" value="InterPro"/>
</dbReference>
<dbReference type="InterPro" id="IPR016024">
    <property type="entry name" value="ARM-type_fold"/>
</dbReference>
<reference evidence="2 3" key="1">
    <citation type="journal article" date="2018" name="Mol. Plant">
        <title>The genome of Artemisia annua provides insight into the evolution of Asteraceae family and artemisinin biosynthesis.</title>
        <authorList>
            <person name="Shen Q."/>
            <person name="Zhang L."/>
            <person name="Liao Z."/>
            <person name="Wang S."/>
            <person name="Yan T."/>
            <person name="Shi P."/>
            <person name="Liu M."/>
            <person name="Fu X."/>
            <person name="Pan Q."/>
            <person name="Wang Y."/>
            <person name="Lv Z."/>
            <person name="Lu X."/>
            <person name="Zhang F."/>
            <person name="Jiang W."/>
            <person name="Ma Y."/>
            <person name="Chen M."/>
            <person name="Hao X."/>
            <person name="Li L."/>
            <person name="Tang Y."/>
            <person name="Lv G."/>
            <person name="Zhou Y."/>
            <person name="Sun X."/>
            <person name="Brodelius P.E."/>
            <person name="Rose J.K.C."/>
            <person name="Tang K."/>
        </authorList>
    </citation>
    <scope>NUCLEOTIDE SEQUENCE [LARGE SCALE GENOMIC DNA]</scope>
    <source>
        <strain evidence="3">cv. Huhao1</strain>
        <tissue evidence="2">Leaf</tissue>
    </source>
</reference>
<dbReference type="PANTHER" id="PTHR12097">
    <property type="entry name" value="SPLICING FACTOR 3B, SUBUNIT 1-RELATED"/>
    <property type="match status" value="1"/>
</dbReference>
<gene>
    <name evidence="2" type="ORF">CTI12_AA364970</name>
</gene>
<keyword evidence="3" id="KW-1185">Reference proteome</keyword>
<dbReference type="GO" id="GO:0000245">
    <property type="term" value="P:spliceosomal complex assembly"/>
    <property type="evidence" value="ECO:0007669"/>
    <property type="project" value="InterPro"/>
</dbReference>
<dbReference type="SUPFAM" id="SSF48371">
    <property type="entry name" value="ARM repeat"/>
    <property type="match status" value="1"/>
</dbReference>
<name>A0A2U1MM30_ARTAN</name>
<dbReference type="EMBL" id="PKPP01004905">
    <property type="protein sequence ID" value="PWA62272.1"/>
    <property type="molecule type" value="Genomic_DNA"/>
</dbReference>
<dbReference type="PROSITE" id="PS50077">
    <property type="entry name" value="HEAT_REPEAT"/>
    <property type="match status" value="1"/>
</dbReference>